<feature type="domain" description="Trimeric autotransporter adhesin YadA-like head" evidence="12">
    <location>
        <begin position="495"/>
        <end position="519"/>
    </location>
</feature>
<dbReference type="Gene3D" id="3.30.1300.30">
    <property type="entry name" value="GSPII I/J protein-like"/>
    <property type="match status" value="1"/>
</dbReference>
<keyword evidence="5" id="KW-1134">Transmembrane beta strand</keyword>
<evidence type="ECO:0000256" key="4">
    <source>
        <dbReference type="ARBA" id="ARBA00022448"/>
    </source>
</evidence>
<dbReference type="InterPro" id="IPR008640">
    <property type="entry name" value="Adhesin_Head_dom"/>
</dbReference>
<dbReference type="SUPFAM" id="SSF54523">
    <property type="entry name" value="Pili subunits"/>
    <property type="match status" value="1"/>
</dbReference>
<dbReference type="Gene3D" id="2.150.10.10">
    <property type="entry name" value="Serralysin-like metalloprotease, C-terminal"/>
    <property type="match status" value="3"/>
</dbReference>
<dbReference type="Gene3D" id="1.20.5.170">
    <property type="match status" value="2"/>
</dbReference>
<keyword evidence="7" id="KW-0732">Signal</keyword>
<evidence type="ECO:0000313" key="14">
    <source>
        <dbReference type="EMBL" id="NZA26907.1"/>
    </source>
</evidence>
<feature type="domain" description="Trimeric autotransporter adhesin YadA-like stalk" evidence="13">
    <location>
        <begin position="175"/>
        <end position="205"/>
    </location>
</feature>
<evidence type="ECO:0000256" key="7">
    <source>
        <dbReference type="ARBA" id="ARBA00022729"/>
    </source>
</evidence>
<keyword evidence="6" id="KW-0812">Transmembrane</keyword>
<dbReference type="Proteomes" id="UP000578091">
    <property type="component" value="Unassembled WGS sequence"/>
</dbReference>
<dbReference type="Pfam" id="PF03895">
    <property type="entry name" value="YadA_anchor"/>
    <property type="match status" value="1"/>
</dbReference>
<dbReference type="Pfam" id="PF05662">
    <property type="entry name" value="YadA_stalk"/>
    <property type="match status" value="4"/>
</dbReference>
<sequence length="662" mass="64132">LQGTATGYSSSAGGLAATANGGFSDASGDFATALGYGAEASNTRTTAVGISSVASGTNATALGNTSTASGNVSVAVGSSSRATMLNSTAVGGSSWATADNTTAVGQFAWATSAGSTAIGRDSYAYGGINATAVGLSAWANGANSVALGSGSRANEENVVSVGNGTGSGGYPATRRIINVGDGVDDNDAVNMAQLNSVADDLGELSDSAVVYDDDSKGTVTFAGDDGTVLTNVAAGEVSEDSTDAVNGSQLFETNQRVDVVEGQVADLDDRVGDVEGVVANAVSYDDDSRATITLDGDDGTVITNVAAGAIGAGSTDAINGGQMYGALQSAADVIGGGATVTAFGTIAAPTYSIQGANYYSIGDALGALDAQISQLDLRVSTVGSDAGNGGIGNRAAVDGAPTGNAAKVGAGSNGVAVGANATANSSNGIAVGGNAYAHGPNDTAIGGNARVEADGSTAVGANATVTAAATNAVAMGEGASVSAASGTAIGQGASATAEGAVALGQGSVADRADAVSVGSAGNERQVTNVAAGTSDTDAANVAQVRSTATETLSSANAYTDAQVAAWHDNFDAFQGDVERRFHDQDRRIDRQGAMGAAMLNMATSAAGIRTQNRVGVGVGFQGGESALSVGYQRAISDRATVTLGGAFSGDEKSVGVGAGFGW</sequence>
<dbReference type="InterPro" id="IPR008635">
    <property type="entry name" value="Coiled_stalk_dom"/>
</dbReference>
<evidence type="ECO:0000259" key="12">
    <source>
        <dbReference type="Pfam" id="PF05658"/>
    </source>
</evidence>
<name>A0A853JE90_9GAMM</name>
<feature type="domain" description="Trimeric autotransporter adhesin YadA-like C-terminal membrane anchor" evidence="11">
    <location>
        <begin position="612"/>
        <end position="662"/>
    </location>
</feature>
<keyword evidence="10" id="KW-0998">Cell outer membrane</keyword>
<dbReference type="EMBL" id="JACCKA010000065">
    <property type="protein sequence ID" value="NZA26907.1"/>
    <property type="molecule type" value="Genomic_DNA"/>
</dbReference>
<feature type="domain" description="Trimeric autotransporter adhesin YadA-like head" evidence="12">
    <location>
        <begin position="127"/>
        <end position="151"/>
    </location>
</feature>
<feature type="domain" description="Trimeric autotransporter adhesin YadA-like head" evidence="12">
    <location>
        <begin position="82"/>
        <end position="108"/>
    </location>
</feature>
<dbReference type="GO" id="GO:0009279">
    <property type="term" value="C:cell outer membrane"/>
    <property type="evidence" value="ECO:0007669"/>
    <property type="project" value="UniProtKB-SubCell"/>
</dbReference>
<keyword evidence="9" id="KW-0472">Membrane</keyword>
<dbReference type="InterPro" id="IPR045584">
    <property type="entry name" value="Pilin-like"/>
</dbReference>
<evidence type="ECO:0000256" key="9">
    <source>
        <dbReference type="ARBA" id="ARBA00023136"/>
    </source>
</evidence>
<evidence type="ECO:0000259" key="11">
    <source>
        <dbReference type="Pfam" id="PF03895"/>
    </source>
</evidence>
<reference evidence="14 15" key="1">
    <citation type="submission" date="2020-07" db="EMBL/GenBank/DDBJ databases">
        <title>Luteimonas sp. SJ-92.</title>
        <authorList>
            <person name="Huang X.-X."/>
            <person name="Xu L."/>
            <person name="Sun J.-Q."/>
        </authorList>
    </citation>
    <scope>NUCLEOTIDE SEQUENCE [LARGE SCALE GENOMIC DNA]</scope>
    <source>
        <strain evidence="14 15">SJ-92</strain>
    </source>
</reference>
<dbReference type="RefSeq" id="WP_180678696.1">
    <property type="nucleotide sequence ID" value="NZ_JACCKA010000065.1"/>
</dbReference>
<feature type="non-terminal residue" evidence="14">
    <location>
        <position position="1"/>
    </location>
</feature>
<dbReference type="InterPro" id="IPR005594">
    <property type="entry name" value="YadA_C"/>
</dbReference>
<dbReference type="GO" id="GO:0009986">
    <property type="term" value="C:cell surface"/>
    <property type="evidence" value="ECO:0007669"/>
    <property type="project" value="UniProtKB-SubCell"/>
</dbReference>
<dbReference type="SUPFAM" id="SSF101967">
    <property type="entry name" value="Adhesin YadA, collagen-binding domain"/>
    <property type="match status" value="4"/>
</dbReference>
<keyword evidence="15" id="KW-1185">Reference proteome</keyword>
<feature type="domain" description="Trimeric autotransporter adhesin YadA-like head" evidence="12">
    <location>
        <begin position="437"/>
        <end position="463"/>
    </location>
</feature>
<organism evidence="14 15">
    <name type="scientific">Luteimonas salinisoli</name>
    <dbReference type="NCBI Taxonomy" id="2752307"/>
    <lineage>
        <taxon>Bacteria</taxon>
        <taxon>Pseudomonadati</taxon>
        <taxon>Pseudomonadota</taxon>
        <taxon>Gammaproteobacteria</taxon>
        <taxon>Lysobacterales</taxon>
        <taxon>Lysobacteraceae</taxon>
        <taxon>Luteimonas</taxon>
    </lineage>
</organism>
<dbReference type="GO" id="GO:0015031">
    <property type="term" value="P:protein transport"/>
    <property type="evidence" value="ECO:0007669"/>
    <property type="project" value="UniProtKB-KW"/>
</dbReference>
<evidence type="ECO:0000256" key="3">
    <source>
        <dbReference type="ARBA" id="ARBA00005848"/>
    </source>
</evidence>
<evidence type="ECO:0000256" key="10">
    <source>
        <dbReference type="ARBA" id="ARBA00023237"/>
    </source>
</evidence>
<dbReference type="InterPro" id="IPR011049">
    <property type="entry name" value="Serralysin-like_metalloprot_C"/>
</dbReference>
<keyword evidence="4" id="KW-0813">Transport</keyword>
<dbReference type="AlphaFoldDB" id="A0A853JE90"/>
<evidence type="ECO:0000256" key="5">
    <source>
        <dbReference type="ARBA" id="ARBA00022452"/>
    </source>
</evidence>
<comment type="caution">
    <text evidence="14">The sequence shown here is derived from an EMBL/GenBank/DDBJ whole genome shotgun (WGS) entry which is preliminary data.</text>
</comment>
<evidence type="ECO:0000256" key="2">
    <source>
        <dbReference type="ARBA" id="ARBA00004442"/>
    </source>
</evidence>
<dbReference type="CDD" id="cd12820">
    <property type="entry name" value="LbR_YadA-like"/>
    <property type="match status" value="1"/>
</dbReference>
<evidence type="ECO:0000313" key="15">
    <source>
        <dbReference type="Proteomes" id="UP000578091"/>
    </source>
</evidence>
<feature type="domain" description="Trimeric autotransporter adhesin YadA-like head" evidence="12">
    <location>
        <begin position="411"/>
        <end position="435"/>
    </location>
</feature>
<dbReference type="Pfam" id="PF05658">
    <property type="entry name" value="YadA_head"/>
    <property type="match status" value="7"/>
</dbReference>
<keyword evidence="8" id="KW-0653">Protein transport</keyword>
<feature type="domain" description="Trimeric autotransporter adhesin YadA-like head" evidence="12">
    <location>
        <begin position="26"/>
        <end position="49"/>
    </location>
</feature>
<evidence type="ECO:0000259" key="13">
    <source>
        <dbReference type="Pfam" id="PF05662"/>
    </source>
</evidence>
<evidence type="ECO:0000256" key="8">
    <source>
        <dbReference type="ARBA" id="ARBA00022927"/>
    </source>
</evidence>
<gene>
    <name evidence="14" type="ORF">H0E84_10975</name>
</gene>
<feature type="domain" description="Trimeric autotransporter adhesin YadA-like stalk" evidence="13">
    <location>
        <begin position="229"/>
        <end position="259"/>
    </location>
</feature>
<evidence type="ECO:0000256" key="1">
    <source>
        <dbReference type="ARBA" id="ARBA00004241"/>
    </source>
</evidence>
<protein>
    <submittedName>
        <fullName evidence="14">YadA-like family protein</fullName>
    </submittedName>
</protein>
<accession>A0A853JE90</accession>
<feature type="domain" description="Trimeric autotransporter adhesin YadA-like head" evidence="12">
    <location>
        <begin position="54"/>
        <end position="80"/>
    </location>
</feature>
<comment type="subcellular location">
    <subcellularLocation>
        <location evidence="2">Cell outer membrane</location>
    </subcellularLocation>
    <subcellularLocation>
        <location evidence="1">Cell surface</location>
    </subcellularLocation>
</comment>
<feature type="domain" description="Trimeric autotransporter adhesin YadA-like stalk" evidence="13">
    <location>
        <begin position="302"/>
        <end position="340"/>
    </location>
</feature>
<evidence type="ECO:0000256" key="6">
    <source>
        <dbReference type="ARBA" id="ARBA00022692"/>
    </source>
</evidence>
<feature type="domain" description="Trimeric autotransporter adhesin YadA-like stalk" evidence="13">
    <location>
        <begin position="525"/>
        <end position="563"/>
    </location>
</feature>
<comment type="similarity">
    <text evidence="3">Belongs to the autotransporter-2 (AT-2) (TC 1.B.40) family.</text>
</comment>
<proteinExistence type="inferred from homology"/>